<dbReference type="RefSeq" id="WP_213410378.1">
    <property type="nucleotide sequence ID" value="NZ_BOVK01000006.1"/>
</dbReference>
<organism evidence="1 2">
    <name type="scientific">Xylanibacillus composti</name>
    <dbReference type="NCBI Taxonomy" id="1572762"/>
    <lineage>
        <taxon>Bacteria</taxon>
        <taxon>Bacillati</taxon>
        <taxon>Bacillota</taxon>
        <taxon>Bacilli</taxon>
        <taxon>Bacillales</taxon>
        <taxon>Paenibacillaceae</taxon>
        <taxon>Xylanibacillus</taxon>
    </lineage>
</organism>
<accession>A0A8J4H2G7</accession>
<reference evidence="1" key="1">
    <citation type="submission" date="2021-04" db="EMBL/GenBank/DDBJ databases">
        <title>Draft genome sequence of Xylanibacillus composti strain K13.</title>
        <authorList>
            <person name="Uke A."/>
            <person name="Chhe C."/>
            <person name="Baramee S."/>
            <person name="Kosugi A."/>
        </authorList>
    </citation>
    <scope>NUCLEOTIDE SEQUENCE</scope>
    <source>
        <strain evidence="1">K13</strain>
    </source>
</reference>
<name>A0A8J4H2G7_9BACL</name>
<comment type="caution">
    <text evidence="1">The sequence shown here is derived from an EMBL/GenBank/DDBJ whole genome shotgun (WGS) entry which is preliminary data.</text>
</comment>
<evidence type="ECO:0000313" key="2">
    <source>
        <dbReference type="Proteomes" id="UP000677918"/>
    </source>
</evidence>
<dbReference type="Proteomes" id="UP000677918">
    <property type="component" value="Unassembled WGS sequence"/>
</dbReference>
<proteinExistence type="predicted"/>
<gene>
    <name evidence="1" type="ORF">XYCOK13_05730</name>
</gene>
<evidence type="ECO:0000313" key="1">
    <source>
        <dbReference type="EMBL" id="GIQ67749.1"/>
    </source>
</evidence>
<keyword evidence="2" id="KW-1185">Reference proteome</keyword>
<dbReference type="AlphaFoldDB" id="A0A8J4H2G7"/>
<dbReference type="EMBL" id="BOVK01000006">
    <property type="protein sequence ID" value="GIQ67749.1"/>
    <property type="molecule type" value="Genomic_DNA"/>
</dbReference>
<protein>
    <submittedName>
        <fullName evidence="1">Uncharacterized protein</fullName>
    </submittedName>
</protein>
<sequence>MKHRTQLPSIEAVFGDISKRKDTPSPGFETERFVLGWQQGELYPGMREQFFTDGLT</sequence>